<protein>
    <recommendedName>
        <fullName evidence="4">DUF2474 domain-containing protein</fullName>
    </recommendedName>
</protein>
<evidence type="ECO:0008006" key="4">
    <source>
        <dbReference type="Google" id="ProtNLM"/>
    </source>
</evidence>
<dbReference type="Pfam" id="PF10617">
    <property type="entry name" value="DUF2474"/>
    <property type="match status" value="1"/>
</dbReference>
<reference evidence="3" key="1">
    <citation type="submission" date="2017-04" db="EMBL/GenBank/DDBJ databases">
        <authorList>
            <person name="Varghese N."/>
            <person name="Submissions S."/>
        </authorList>
    </citation>
    <scope>NUCLEOTIDE SEQUENCE [LARGE SCALE GENOMIC DNA]</scope>
    <source>
        <strain evidence="3">Dd16</strain>
    </source>
</reference>
<evidence type="ECO:0000313" key="2">
    <source>
        <dbReference type="EMBL" id="SMF61591.1"/>
    </source>
</evidence>
<dbReference type="OrthoDB" id="6199137at2"/>
<keyword evidence="3" id="KW-1185">Reference proteome</keyword>
<feature type="transmembrane region" description="Helical" evidence="1">
    <location>
        <begin position="15"/>
        <end position="40"/>
    </location>
</feature>
<gene>
    <name evidence="2" type="ORF">SAMN06295910_0583</name>
</gene>
<keyword evidence="1" id="KW-1133">Transmembrane helix</keyword>
<proteinExistence type="predicted"/>
<dbReference type="AlphaFoldDB" id="A0A1X7FZS7"/>
<evidence type="ECO:0000256" key="1">
    <source>
        <dbReference type="SAM" id="Phobius"/>
    </source>
</evidence>
<dbReference type="Proteomes" id="UP000192934">
    <property type="component" value="Chromosome I"/>
</dbReference>
<organism evidence="2 3">
    <name type="scientific">Allosphingosinicella indica</name>
    <dbReference type="NCBI Taxonomy" id="941907"/>
    <lineage>
        <taxon>Bacteria</taxon>
        <taxon>Pseudomonadati</taxon>
        <taxon>Pseudomonadota</taxon>
        <taxon>Alphaproteobacteria</taxon>
        <taxon>Sphingomonadales</taxon>
        <taxon>Sphingomonadaceae</taxon>
        <taxon>Allosphingosinicella</taxon>
    </lineage>
</organism>
<sequence length="41" mass="4490">MSAPGEAAGPLWKRLGWFVLLWAAGVAVIGTVAWLIRLWLL</sequence>
<keyword evidence="1" id="KW-0472">Membrane</keyword>
<dbReference type="RefSeq" id="WP_157123665.1">
    <property type="nucleotide sequence ID" value="NZ_LT840185.1"/>
</dbReference>
<name>A0A1X7FZS7_9SPHN</name>
<accession>A0A1X7FZS7</accession>
<dbReference type="InterPro" id="IPR018895">
    <property type="entry name" value="DUF2474"/>
</dbReference>
<evidence type="ECO:0000313" key="3">
    <source>
        <dbReference type="Proteomes" id="UP000192934"/>
    </source>
</evidence>
<keyword evidence="1" id="KW-0812">Transmembrane</keyword>
<dbReference type="EMBL" id="LT840185">
    <property type="protein sequence ID" value="SMF61591.1"/>
    <property type="molecule type" value="Genomic_DNA"/>
</dbReference>